<accession>A0AAV7AM09</accession>
<dbReference type="AlphaFoldDB" id="A0AAV7AM09"/>
<comment type="caution">
    <text evidence="2">The sequence shown here is derived from an EMBL/GenBank/DDBJ whole genome shotgun (WGS) entry which is preliminary data.</text>
</comment>
<reference evidence="2" key="1">
    <citation type="thesis" date="2020" institute="ProQuest LLC" country="789 East Eisenhower Parkway, Ann Arbor, MI, USA">
        <title>Comparative Genomics and Chromosome Evolution.</title>
        <authorList>
            <person name="Mudd A.B."/>
        </authorList>
    </citation>
    <scope>NUCLEOTIDE SEQUENCE</scope>
    <source>
        <strain evidence="2">237g6f4</strain>
        <tissue evidence="2">Blood</tissue>
    </source>
</reference>
<proteinExistence type="predicted"/>
<gene>
    <name evidence="2" type="ORF">GDO81_017239</name>
</gene>
<organism evidence="2 3">
    <name type="scientific">Engystomops pustulosus</name>
    <name type="common">Tungara frog</name>
    <name type="synonym">Physalaemus pustulosus</name>
    <dbReference type="NCBI Taxonomy" id="76066"/>
    <lineage>
        <taxon>Eukaryota</taxon>
        <taxon>Metazoa</taxon>
        <taxon>Chordata</taxon>
        <taxon>Craniata</taxon>
        <taxon>Vertebrata</taxon>
        <taxon>Euteleostomi</taxon>
        <taxon>Amphibia</taxon>
        <taxon>Batrachia</taxon>
        <taxon>Anura</taxon>
        <taxon>Neobatrachia</taxon>
        <taxon>Hyloidea</taxon>
        <taxon>Leptodactylidae</taxon>
        <taxon>Leiuperinae</taxon>
        <taxon>Engystomops</taxon>
    </lineage>
</organism>
<feature type="compositionally biased region" description="Polar residues" evidence="1">
    <location>
        <begin position="231"/>
        <end position="248"/>
    </location>
</feature>
<protein>
    <submittedName>
        <fullName evidence="2">Uncharacterized protein</fullName>
    </submittedName>
</protein>
<feature type="region of interest" description="Disordered" evidence="1">
    <location>
        <begin position="231"/>
        <end position="271"/>
    </location>
</feature>
<dbReference type="EMBL" id="WNYA01000008">
    <property type="protein sequence ID" value="KAG8559093.1"/>
    <property type="molecule type" value="Genomic_DNA"/>
</dbReference>
<evidence type="ECO:0000313" key="2">
    <source>
        <dbReference type="EMBL" id="KAG8559093.1"/>
    </source>
</evidence>
<sequence length="425" mass="48799">MGCNVEDDFPQQTGHYNVTDLRILAAALGFPSNSLECCLPSGSLHNGTISTKELHRLLDLGYFTSALHFTFNMKSGLYNVKLILKCLDLLDRNALSFAGIQEARVAFTAYEHLDQKGVKAENDILLKAIKMCGSVVSPQKLSMYMRQKQPSFVEHGRVQLYEFLDLLATCEPLKKFSILDKRVASTEKTRRGLYQMDDMRSFMMTPDEKLARHLNWRFQHEDSWLLPQETMATSQPLSSRKSPQSENLNGIRPQPLQSRTEFSEKEETDESWTIVTPVPQLRCHCYTPRREKPILTKQDVQKTSNNIEEIMYEMETLGERSRWDLNWKLDYYLPGYRERAVTRRIPVDPQPSTPIKKKSSKDDVFKRLSAPRKRIPSPCHATACDAFKMGIADKFQRERVKHATIHGSRKSQMAISLSTTAPTKM</sequence>
<evidence type="ECO:0000256" key="1">
    <source>
        <dbReference type="SAM" id="MobiDB-lite"/>
    </source>
</evidence>
<name>A0AAV7AM09_ENGPU</name>
<evidence type="ECO:0000313" key="3">
    <source>
        <dbReference type="Proteomes" id="UP000824782"/>
    </source>
</evidence>
<dbReference type="Proteomes" id="UP000824782">
    <property type="component" value="Unassembled WGS sequence"/>
</dbReference>
<keyword evidence="3" id="KW-1185">Reference proteome</keyword>